<evidence type="ECO:0000313" key="3">
    <source>
        <dbReference type="Proteomes" id="UP001342314"/>
    </source>
</evidence>
<feature type="region of interest" description="Disordered" evidence="1">
    <location>
        <begin position="162"/>
        <end position="190"/>
    </location>
</feature>
<proteinExistence type="predicted"/>
<protein>
    <submittedName>
        <fullName evidence="2">Uncharacterized protein</fullName>
    </submittedName>
</protein>
<gene>
    <name evidence="2" type="ORF">Rhopal_000585-T1</name>
</gene>
<sequence length="530" mass="57337">MATLMERGEGKAIVNSNHLVIYGSPGIGSSSAYLFVETGCYEVEPSLLFKLKFLKPLFIALDSAVHHPFPRELVHIRSAVVALATPPSSARYDLIRKEAPNPFFFVVPPVGEKEKDNYKVLQLAFPLSVGIDKHRKVALGALGPGTTIGNLDIDGGAAYGEPVKSVSTGGDSGPVESGASSTSSTGSTTSRRAIKQLGNALFELEPNETYSADEIYDLLGPSFRQLLRLQPAKKDGLLTLLGLNPNTALESAAQLTRMLQGPEVGEEAQWKGFHRLLFILPAPGITQPTPSGPAAVLCCPTRLLRAFLRLAVMQRDSTAALELAQCLAHSPQLAGVVFEVAAFRTLAQLDIDLVVTPVTGQSPINLPKRLPLGEWDPVNSELDDLLDGLFVLPPRFASLDGVALIDQGRTLLLFQVTLSRPHEVVSEGIEKVVQRVPADTKIKRFIFVFIGDTLDRVKGLANVDRATFKDIALAPVPAAAEPIRRTRQGKIKQRSVTLERAYLLLNVNEVVRTLQPLMDSPPIQQSATFS</sequence>
<dbReference type="AlphaFoldDB" id="A0AAV5GDB1"/>
<reference evidence="2 3" key="1">
    <citation type="submission" date="2021-12" db="EMBL/GenBank/DDBJ databases">
        <title>High titer production of polyol ester of fatty acids by Rhodotorula paludigena BS15 towards product separation-free biomass refinery.</title>
        <authorList>
            <person name="Mano J."/>
            <person name="Ono H."/>
            <person name="Tanaka T."/>
            <person name="Naito K."/>
            <person name="Sushida H."/>
            <person name="Ike M."/>
            <person name="Tokuyasu K."/>
            <person name="Kitaoka M."/>
        </authorList>
    </citation>
    <scope>NUCLEOTIDE SEQUENCE [LARGE SCALE GENOMIC DNA]</scope>
    <source>
        <strain evidence="2 3">BS15</strain>
    </source>
</reference>
<organism evidence="2 3">
    <name type="scientific">Rhodotorula paludigena</name>
    <dbReference type="NCBI Taxonomy" id="86838"/>
    <lineage>
        <taxon>Eukaryota</taxon>
        <taxon>Fungi</taxon>
        <taxon>Dikarya</taxon>
        <taxon>Basidiomycota</taxon>
        <taxon>Pucciniomycotina</taxon>
        <taxon>Microbotryomycetes</taxon>
        <taxon>Sporidiobolales</taxon>
        <taxon>Sporidiobolaceae</taxon>
        <taxon>Rhodotorula</taxon>
    </lineage>
</organism>
<dbReference type="EMBL" id="BQKY01000001">
    <property type="protein sequence ID" value="GJN87630.1"/>
    <property type="molecule type" value="Genomic_DNA"/>
</dbReference>
<evidence type="ECO:0000313" key="2">
    <source>
        <dbReference type="EMBL" id="GJN87630.1"/>
    </source>
</evidence>
<accession>A0AAV5GDB1</accession>
<feature type="compositionally biased region" description="Low complexity" evidence="1">
    <location>
        <begin position="177"/>
        <end position="190"/>
    </location>
</feature>
<comment type="caution">
    <text evidence="2">The sequence shown here is derived from an EMBL/GenBank/DDBJ whole genome shotgun (WGS) entry which is preliminary data.</text>
</comment>
<keyword evidence="3" id="KW-1185">Reference proteome</keyword>
<name>A0AAV5GDB1_9BASI</name>
<evidence type="ECO:0000256" key="1">
    <source>
        <dbReference type="SAM" id="MobiDB-lite"/>
    </source>
</evidence>
<dbReference type="Proteomes" id="UP001342314">
    <property type="component" value="Unassembled WGS sequence"/>
</dbReference>